<comment type="caution">
    <text evidence="4">The sequence shown here is derived from an EMBL/GenBank/DDBJ whole genome shotgun (WGS) entry which is preliminary data.</text>
</comment>
<evidence type="ECO:0000259" key="3">
    <source>
        <dbReference type="Pfam" id="PF14607"/>
    </source>
</evidence>
<feature type="chain" id="PRO_5020812310" description="Hydrolase" evidence="1">
    <location>
        <begin position="21"/>
        <end position="373"/>
    </location>
</feature>
<dbReference type="GO" id="GO:0016788">
    <property type="term" value="F:hydrolase activity, acting on ester bonds"/>
    <property type="evidence" value="ECO:0007669"/>
    <property type="project" value="UniProtKB-ARBA"/>
</dbReference>
<gene>
    <name evidence="4" type="ORF">EWM59_25545</name>
</gene>
<dbReference type="AlphaFoldDB" id="A0A4Q5LTJ4"/>
<evidence type="ECO:0000313" key="5">
    <source>
        <dbReference type="Proteomes" id="UP000293162"/>
    </source>
</evidence>
<dbReference type="Gene3D" id="3.40.50.1110">
    <property type="entry name" value="SGNH hydrolase"/>
    <property type="match status" value="1"/>
</dbReference>
<accession>A0A4Q5LTJ4</accession>
<reference evidence="4 5" key="1">
    <citation type="submission" date="2019-02" db="EMBL/GenBank/DDBJ databases">
        <title>Bacterial novel species Emticicia sp. 17J42-9 isolated from soil.</title>
        <authorList>
            <person name="Jung H.-Y."/>
        </authorList>
    </citation>
    <scope>NUCLEOTIDE SEQUENCE [LARGE SCALE GENOMIC DNA]</scope>
    <source>
        <strain evidence="4 5">17J42-9</strain>
    </source>
</reference>
<protein>
    <recommendedName>
        <fullName evidence="6">Hydrolase</fullName>
    </recommendedName>
</protein>
<evidence type="ECO:0008006" key="6">
    <source>
        <dbReference type="Google" id="ProtNLM"/>
    </source>
</evidence>
<dbReference type="SUPFAM" id="SSF52266">
    <property type="entry name" value="SGNH hydrolase"/>
    <property type="match status" value="1"/>
</dbReference>
<dbReference type="InterPro" id="IPR032740">
    <property type="entry name" value="GxDLY"/>
</dbReference>
<evidence type="ECO:0000256" key="1">
    <source>
        <dbReference type="SAM" id="SignalP"/>
    </source>
</evidence>
<dbReference type="InterPro" id="IPR013830">
    <property type="entry name" value="SGNH_hydro"/>
</dbReference>
<keyword evidence="5" id="KW-1185">Reference proteome</keyword>
<dbReference type="Pfam" id="PF14606">
    <property type="entry name" value="Lipase_GDSL_3"/>
    <property type="match status" value="1"/>
</dbReference>
<dbReference type="Proteomes" id="UP000293162">
    <property type="component" value="Unassembled WGS sequence"/>
</dbReference>
<organism evidence="4 5">
    <name type="scientific">Emticicia agri</name>
    <dbReference type="NCBI Taxonomy" id="2492393"/>
    <lineage>
        <taxon>Bacteria</taxon>
        <taxon>Pseudomonadati</taxon>
        <taxon>Bacteroidota</taxon>
        <taxon>Cytophagia</taxon>
        <taxon>Cytophagales</taxon>
        <taxon>Leadbetterellaceae</taxon>
        <taxon>Emticicia</taxon>
    </lineage>
</organism>
<sequence length="373" mass="41900">MKFTRCLYLLLILANVSSFAQQMKWWNPAQATFPVIEGRAWHTDLVRPYDRLPAKAEKTVRPAVWSLGQNTAGEYIRFTTNATEITIRYQISKAKSMDHMPATGVSGVDLYALDANNNWQWIRGAYSFGDTVQYKFTNVISNVPIKEFRLYLPLYNMPKWMQIGTPKDKDFTPLQVSNEQPLVLYGTSIMQGACASRPGLAWTNILGRKLNLPIINLGFSGNGRLEQPVIDLLNETNARLFVLDCQPNLVDKKVYPGADIENRIRTSVKSLQAKHPDVPILLVEHCCGVPEVGVDTTFFNRYTWSSEVMNKTFTTLKKEGIKNIHLLTAADIGFDSASTVDGTHPTDIGMMKYADAYEKAIGKVLGKKGGRRK</sequence>
<dbReference type="EMBL" id="SEWF01000073">
    <property type="protein sequence ID" value="RYU92769.1"/>
    <property type="molecule type" value="Genomic_DNA"/>
</dbReference>
<dbReference type="InterPro" id="IPR036514">
    <property type="entry name" value="SGNH_hydro_sf"/>
</dbReference>
<feature type="signal peptide" evidence="1">
    <location>
        <begin position="1"/>
        <end position="20"/>
    </location>
</feature>
<keyword evidence="1" id="KW-0732">Signal</keyword>
<dbReference type="OrthoDB" id="5624617at2"/>
<evidence type="ECO:0000313" key="4">
    <source>
        <dbReference type="EMBL" id="RYU92769.1"/>
    </source>
</evidence>
<dbReference type="Gene3D" id="2.60.120.260">
    <property type="entry name" value="Galactose-binding domain-like"/>
    <property type="match status" value="1"/>
</dbReference>
<evidence type="ECO:0000259" key="2">
    <source>
        <dbReference type="Pfam" id="PF14606"/>
    </source>
</evidence>
<feature type="domain" description="SGNH hydrolase-type esterase N-terminal" evidence="3">
    <location>
        <begin position="23"/>
        <end position="170"/>
    </location>
</feature>
<name>A0A4Q5LTJ4_9BACT</name>
<dbReference type="Pfam" id="PF14607">
    <property type="entry name" value="GxDLY"/>
    <property type="match status" value="1"/>
</dbReference>
<dbReference type="RefSeq" id="WP_130024073.1">
    <property type="nucleotide sequence ID" value="NZ_SEWF01000073.1"/>
</dbReference>
<feature type="domain" description="SGNH hydrolase-type esterase" evidence="2">
    <location>
        <begin position="180"/>
        <end position="361"/>
    </location>
</feature>
<proteinExistence type="predicted"/>